<dbReference type="GO" id="GO:0071973">
    <property type="term" value="P:bacterial-type flagellum-dependent cell motility"/>
    <property type="evidence" value="ECO:0007669"/>
    <property type="project" value="InterPro"/>
</dbReference>
<keyword evidence="5" id="KW-0975">Bacterial flagellum</keyword>
<dbReference type="GO" id="GO:0009424">
    <property type="term" value="C:bacterial-type flagellum hook"/>
    <property type="evidence" value="ECO:0007669"/>
    <property type="project" value="InterPro"/>
</dbReference>
<dbReference type="NCBIfam" id="TIGR02550">
    <property type="entry name" value="flagell_flgL"/>
    <property type="match status" value="1"/>
</dbReference>
<evidence type="ECO:0000256" key="1">
    <source>
        <dbReference type="ARBA" id="ARBA00004365"/>
    </source>
</evidence>
<dbReference type="Gene3D" id="1.20.1330.10">
    <property type="entry name" value="f41 fragment of flagellin, N-terminal domain"/>
    <property type="match status" value="1"/>
</dbReference>
<dbReference type="InterPro" id="IPR001029">
    <property type="entry name" value="Flagellin_N"/>
</dbReference>
<evidence type="ECO:0000313" key="8">
    <source>
        <dbReference type="Proteomes" id="UP000886829"/>
    </source>
</evidence>
<dbReference type="SUPFAM" id="SSF64518">
    <property type="entry name" value="Phase 1 flagellin"/>
    <property type="match status" value="1"/>
</dbReference>
<evidence type="ECO:0000313" key="7">
    <source>
        <dbReference type="EMBL" id="HIX56027.1"/>
    </source>
</evidence>
<keyword evidence="4" id="KW-0964">Secreted</keyword>
<comment type="similarity">
    <text evidence="3">Belongs to the bacterial flagellin family.</text>
</comment>
<accession>A0A9D1WCZ0</accession>
<evidence type="ECO:0000256" key="4">
    <source>
        <dbReference type="ARBA" id="ARBA00022525"/>
    </source>
</evidence>
<dbReference type="EMBL" id="DXEV01000021">
    <property type="protein sequence ID" value="HIX56027.1"/>
    <property type="molecule type" value="Genomic_DNA"/>
</dbReference>
<evidence type="ECO:0000256" key="5">
    <source>
        <dbReference type="ARBA" id="ARBA00023143"/>
    </source>
</evidence>
<dbReference type="GO" id="GO:0005576">
    <property type="term" value="C:extracellular region"/>
    <property type="evidence" value="ECO:0007669"/>
    <property type="project" value="UniProtKB-SubCell"/>
</dbReference>
<name>A0A9D1WCZ0_9GAMM</name>
<evidence type="ECO:0000256" key="2">
    <source>
        <dbReference type="ARBA" id="ARBA00004613"/>
    </source>
</evidence>
<comment type="subcellular location">
    <subcellularLocation>
        <location evidence="1">Bacterial flagellum</location>
    </subcellularLocation>
    <subcellularLocation>
        <location evidence="2">Secreted</location>
    </subcellularLocation>
</comment>
<keyword evidence="7" id="KW-0282">Flagellum</keyword>
<keyword evidence="7" id="KW-0966">Cell projection</keyword>
<evidence type="ECO:0000256" key="3">
    <source>
        <dbReference type="ARBA" id="ARBA00005709"/>
    </source>
</evidence>
<dbReference type="InterPro" id="IPR013384">
    <property type="entry name" value="Flagell_FlgL"/>
</dbReference>
<reference evidence="7" key="1">
    <citation type="journal article" date="2021" name="PeerJ">
        <title>Extensive microbial diversity within the chicken gut microbiome revealed by metagenomics and culture.</title>
        <authorList>
            <person name="Gilroy R."/>
            <person name="Ravi A."/>
            <person name="Getino M."/>
            <person name="Pursley I."/>
            <person name="Horton D.L."/>
            <person name="Alikhan N.F."/>
            <person name="Baker D."/>
            <person name="Gharbi K."/>
            <person name="Hall N."/>
            <person name="Watson M."/>
            <person name="Adriaenssens E.M."/>
            <person name="Foster-Nyarko E."/>
            <person name="Jarju S."/>
            <person name="Secka A."/>
            <person name="Antonio M."/>
            <person name="Oren A."/>
            <person name="Chaudhuri R.R."/>
            <person name="La Ragione R."/>
            <person name="Hildebrand F."/>
            <person name="Pallen M.J."/>
        </authorList>
    </citation>
    <scope>NUCLEOTIDE SEQUENCE</scope>
    <source>
        <strain evidence="7">USASDec5-558</strain>
    </source>
</reference>
<protein>
    <submittedName>
        <fullName evidence="7">Flagellar hook-associated protein FlgL</fullName>
    </submittedName>
</protein>
<proteinExistence type="inferred from homology"/>
<dbReference type="PANTHER" id="PTHR42792:SF1">
    <property type="entry name" value="FLAGELLAR HOOK-ASSOCIATED PROTEIN 3"/>
    <property type="match status" value="1"/>
</dbReference>
<sequence length="441" mass="47872">MRISTSMQYQNHLNYLQTANSRVDQASQRYNTGKLFQTAGENPSGMAASIKYSSDIAAYEQYATNANIVADTLSQEETALGQIWDSLSSIRTRLIQSINGTLDDGSRAALAEDIKQTQAQIFDLMNTKNGDGDYIFSGANSSTPTYTLTSDGKYVCQADGSNKFVMVSPTIKVQTTDSGLNIFENSHLPDDFITGNVGFQNNVSAQPPMPAVVALDGFTSAIDDYDQFSSFYNDYYDYSDNATNNFQIRVNGSSFSLIEVDADGNQIGGEIDSGEIKDGKITVQGMEFTVPNDYQSADGSGVIEFSLSKPEQDNILNQLTGIINDLLVPSDDYGTATDSNGNVMSAAQLTRNIARLQETVSIAMDRVDQYRGYVGARGANIDAIIKSDENLSLIKSEAKANVTEIDAFEAVSDLVLSQNALSVAQQSYNLVHSSTLFDYIS</sequence>
<keyword evidence="7" id="KW-0969">Cilium</keyword>
<comment type="caution">
    <text evidence="7">The sequence shown here is derived from an EMBL/GenBank/DDBJ whole genome shotgun (WGS) entry which is preliminary data.</text>
</comment>
<organism evidence="7 8">
    <name type="scientific">Candidatus Anaerobiospirillum pullistercoris</name>
    <dbReference type="NCBI Taxonomy" id="2838452"/>
    <lineage>
        <taxon>Bacteria</taxon>
        <taxon>Pseudomonadati</taxon>
        <taxon>Pseudomonadota</taxon>
        <taxon>Gammaproteobacteria</taxon>
        <taxon>Aeromonadales</taxon>
        <taxon>Succinivibrionaceae</taxon>
        <taxon>Anaerobiospirillum</taxon>
    </lineage>
</organism>
<gene>
    <name evidence="7" type="primary">flgL</name>
    <name evidence="7" type="ORF">H9850_00965</name>
</gene>
<dbReference type="GO" id="GO:0005198">
    <property type="term" value="F:structural molecule activity"/>
    <property type="evidence" value="ECO:0007669"/>
    <property type="project" value="InterPro"/>
</dbReference>
<evidence type="ECO:0000259" key="6">
    <source>
        <dbReference type="Pfam" id="PF00669"/>
    </source>
</evidence>
<dbReference type="AlphaFoldDB" id="A0A9D1WCZ0"/>
<dbReference type="PANTHER" id="PTHR42792">
    <property type="entry name" value="FLAGELLIN"/>
    <property type="match status" value="1"/>
</dbReference>
<dbReference type="InterPro" id="IPR001492">
    <property type="entry name" value="Flagellin"/>
</dbReference>
<reference evidence="7" key="2">
    <citation type="submission" date="2021-04" db="EMBL/GenBank/DDBJ databases">
        <authorList>
            <person name="Gilroy R."/>
        </authorList>
    </citation>
    <scope>NUCLEOTIDE SEQUENCE</scope>
    <source>
        <strain evidence="7">USASDec5-558</strain>
    </source>
</reference>
<dbReference type="Pfam" id="PF00669">
    <property type="entry name" value="Flagellin_N"/>
    <property type="match status" value="1"/>
</dbReference>
<dbReference type="Proteomes" id="UP000886829">
    <property type="component" value="Unassembled WGS sequence"/>
</dbReference>
<feature type="domain" description="Flagellin N-terminal" evidence="6">
    <location>
        <begin position="3"/>
        <end position="140"/>
    </location>
</feature>